<organism evidence="1 2">
    <name type="scientific">Trichostrongylus colubriformis</name>
    <name type="common">Black scour worm</name>
    <dbReference type="NCBI Taxonomy" id="6319"/>
    <lineage>
        <taxon>Eukaryota</taxon>
        <taxon>Metazoa</taxon>
        <taxon>Ecdysozoa</taxon>
        <taxon>Nematoda</taxon>
        <taxon>Chromadorea</taxon>
        <taxon>Rhabditida</taxon>
        <taxon>Rhabditina</taxon>
        <taxon>Rhabditomorpha</taxon>
        <taxon>Strongyloidea</taxon>
        <taxon>Trichostrongylidae</taxon>
        <taxon>Trichostrongylus</taxon>
    </lineage>
</organism>
<dbReference type="Proteomes" id="UP001331761">
    <property type="component" value="Unassembled WGS sequence"/>
</dbReference>
<keyword evidence="2" id="KW-1185">Reference proteome</keyword>
<protein>
    <submittedName>
        <fullName evidence="1">Uncharacterized protein</fullName>
    </submittedName>
</protein>
<dbReference type="AlphaFoldDB" id="A0AAN8IJH2"/>
<comment type="caution">
    <text evidence="1">The sequence shown here is derived from an EMBL/GenBank/DDBJ whole genome shotgun (WGS) entry which is preliminary data.</text>
</comment>
<gene>
    <name evidence="1" type="ORF">GCK32_013832</name>
</gene>
<feature type="non-terminal residue" evidence="1">
    <location>
        <position position="1"/>
    </location>
</feature>
<reference evidence="1 2" key="1">
    <citation type="submission" date="2019-10" db="EMBL/GenBank/DDBJ databases">
        <title>Assembly and Annotation for the nematode Trichostrongylus colubriformis.</title>
        <authorList>
            <person name="Martin J."/>
        </authorList>
    </citation>
    <scope>NUCLEOTIDE SEQUENCE [LARGE SCALE GENOMIC DNA]</scope>
    <source>
        <strain evidence="1">G859</strain>
        <tissue evidence="1">Whole worm</tissue>
    </source>
</reference>
<dbReference type="EMBL" id="WIXE01016365">
    <property type="protein sequence ID" value="KAK5972723.1"/>
    <property type="molecule type" value="Genomic_DNA"/>
</dbReference>
<proteinExistence type="predicted"/>
<sequence length="89" mass="10192">SVHPITESKVGALIRTRNNSNAAKLQKLKRNSRQQQNETFCEDLVEYCIEPGPSSHAQQEGDAKRRSWGDSVLSDFVFDPFVTPVYRRR</sequence>
<name>A0AAN8IJH2_TRICO</name>
<evidence type="ECO:0000313" key="1">
    <source>
        <dbReference type="EMBL" id="KAK5972723.1"/>
    </source>
</evidence>
<accession>A0AAN8IJH2</accession>
<evidence type="ECO:0000313" key="2">
    <source>
        <dbReference type="Proteomes" id="UP001331761"/>
    </source>
</evidence>